<protein>
    <recommendedName>
        <fullName evidence="6">Profilin</fullName>
    </recommendedName>
</protein>
<dbReference type="AlphaFoldDB" id="A0AAE1M211"/>
<dbReference type="InterPro" id="IPR005455">
    <property type="entry name" value="PFN_euk"/>
</dbReference>
<keyword evidence="5" id="KW-0206">Cytoskeleton</keyword>
<dbReference type="Proteomes" id="UP001273209">
    <property type="component" value="Unassembled WGS sequence"/>
</dbReference>
<dbReference type="CDD" id="cd00148">
    <property type="entry name" value="PROF"/>
    <property type="match status" value="1"/>
</dbReference>
<evidence type="ECO:0000313" key="8">
    <source>
        <dbReference type="Proteomes" id="UP001273209"/>
    </source>
</evidence>
<evidence type="ECO:0000256" key="5">
    <source>
        <dbReference type="ARBA" id="ARBA00023212"/>
    </source>
</evidence>
<evidence type="ECO:0000313" key="7">
    <source>
        <dbReference type="EMBL" id="KAK4081629.1"/>
    </source>
</evidence>
<keyword evidence="4 6" id="KW-0009">Actin-binding</keyword>
<name>A0AAE1M211_9HYPO</name>
<evidence type="ECO:0000256" key="4">
    <source>
        <dbReference type="ARBA" id="ARBA00023203"/>
    </source>
</evidence>
<dbReference type="SMART" id="SM00392">
    <property type="entry name" value="PROF"/>
    <property type="match status" value="1"/>
</dbReference>
<evidence type="ECO:0000256" key="6">
    <source>
        <dbReference type="RuleBase" id="RU003909"/>
    </source>
</evidence>
<dbReference type="InterPro" id="IPR048278">
    <property type="entry name" value="PFN"/>
</dbReference>
<evidence type="ECO:0000256" key="3">
    <source>
        <dbReference type="ARBA" id="ARBA00022490"/>
    </source>
</evidence>
<comment type="caution">
    <text evidence="7">The sequence shown here is derived from an EMBL/GenBank/DDBJ whole genome shotgun (WGS) entry which is preliminary data.</text>
</comment>
<dbReference type="EMBL" id="JAWRVG010000006">
    <property type="protein sequence ID" value="KAK4081629.1"/>
    <property type="molecule type" value="Genomic_DNA"/>
</dbReference>
<organism evidence="7 8">
    <name type="scientific">Trichoderma aggressivum f. europaeum</name>
    <dbReference type="NCBI Taxonomy" id="173218"/>
    <lineage>
        <taxon>Eukaryota</taxon>
        <taxon>Fungi</taxon>
        <taxon>Dikarya</taxon>
        <taxon>Ascomycota</taxon>
        <taxon>Pezizomycotina</taxon>
        <taxon>Sordariomycetes</taxon>
        <taxon>Hypocreomycetidae</taxon>
        <taxon>Hypocreales</taxon>
        <taxon>Hypocreaceae</taxon>
        <taxon>Trichoderma</taxon>
    </lineage>
</organism>
<keyword evidence="3" id="KW-0963">Cytoplasm</keyword>
<dbReference type="GO" id="GO:0005938">
    <property type="term" value="C:cell cortex"/>
    <property type="evidence" value="ECO:0007669"/>
    <property type="project" value="TreeGrafter"/>
</dbReference>
<dbReference type="PRINTS" id="PR00392">
    <property type="entry name" value="PROFILIN"/>
</dbReference>
<evidence type="ECO:0000256" key="1">
    <source>
        <dbReference type="ARBA" id="ARBA00004245"/>
    </source>
</evidence>
<dbReference type="PANTHER" id="PTHR11604:SF0">
    <property type="entry name" value="PROFILIN"/>
    <property type="match status" value="1"/>
</dbReference>
<keyword evidence="8" id="KW-1185">Reference proteome</keyword>
<reference evidence="7" key="1">
    <citation type="submission" date="2023-11" db="EMBL/GenBank/DDBJ databases">
        <title>The genome sequences of three competitors of mushroom-forming fungi.</title>
        <authorList>
            <person name="Beijen E."/>
            <person name="Ohm R.A."/>
        </authorList>
    </citation>
    <scope>NUCLEOTIDE SEQUENCE</scope>
    <source>
        <strain evidence="7">CBS 100526</strain>
    </source>
</reference>
<dbReference type="RefSeq" id="XP_062758582.1">
    <property type="nucleotide sequence ID" value="XM_062896544.1"/>
</dbReference>
<dbReference type="InterPro" id="IPR036140">
    <property type="entry name" value="PFN_sf"/>
</dbReference>
<sequence>MSWQDFVNTSLVGTGHIAKGAIISLAGDSAWATSPELTIQPAEMKAIADIVAKNQGSIDKAYAEGLYIAGQRFVLTRVDEGDLYARAGREGVAIAASKQAIVVGIHPESAQAGNATLVVTALADHLKKTGY</sequence>
<proteinExistence type="inferred from homology"/>
<dbReference type="PANTHER" id="PTHR11604">
    <property type="entry name" value="PROFILIN"/>
    <property type="match status" value="1"/>
</dbReference>
<comment type="similarity">
    <text evidence="2 6">Belongs to the profilin family.</text>
</comment>
<accession>A0AAE1M211</accession>
<gene>
    <name evidence="7" type="ORF">Triagg1_2370</name>
</gene>
<dbReference type="Pfam" id="PF00235">
    <property type="entry name" value="Profilin"/>
    <property type="match status" value="1"/>
</dbReference>
<dbReference type="SUPFAM" id="SSF55770">
    <property type="entry name" value="Profilin (actin-binding protein)"/>
    <property type="match status" value="1"/>
</dbReference>
<dbReference type="GeneID" id="87916449"/>
<comment type="subcellular location">
    <subcellularLocation>
        <location evidence="1">Cytoplasm</location>
        <location evidence="1">Cytoskeleton</location>
    </subcellularLocation>
</comment>
<dbReference type="GO" id="GO:0005856">
    <property type="term" value="C:cytoskeleton"/>
    <property type="evidence" value="ECO:0007669"/>
    <property type="project" value="UniProtKB-SubCell"/>
</dbReference>
<dbReference type="GO" id="GO:0003785">
    <property type="term" value="F:actin monomer binding"/>
    <property type="evidence" value="ECO:0007669"/>
    <property type="project" value="TreeGrafter"/>
</dbReference>
<dbReference type="Gene3D" id="3.30.450.30">
    <property type="entry name" value="Dynein light chain 2a, cytoplasmic"/>
    <property type="match status" value="1"/>
</dbReference>
<evidence type="ECO:0000256" key="2">
    <source>
        <dbReference type="ARBA" id="ARBA00010058"/>
    </source>
</evidence>